<dbReference type="PRINTS" id="PR00597">
    <property type="entry name" value="GELSOLIN"/>
</dbReference>
<dbReference type="SMART" id="SM00262">
    <property type="entry name" value="GEL"/>
    <property type="match status" value="3"/>
</dbReference>
<feature type="domain" description="Gelsolin-like" evidence="2">
    <location>
        <begin position="64"/>
        <end position="147"/>
    </location>
</feature>
<dbReference type="InterPro" id="IPR029006">
    <property type="entry name" value="ADF-H/Gelsolin-like_dom_sf"/>
</dbReference>
<dbReference type="PANTHER" id="PTHR11977:SF130">
    <property type="entry name" value="SEVERIN"/>
    <property type="match status" value="1"/>
</dbReference>
<comment type="caution">
    <text evidence="3">The sequence shown here is derived from an EMBL/GenBank/DDBJ whole genome shotgun (WGS) entry which is preliminary data.</text>
</comment>
<name>A0ABR1VY75_9PEZI</name>
<dbReference type="InterPro" id="IPR007122">
    <property type="entry name" value="Villin/Gelsolin"/>
</dbReference>
<keyword evidence="4" id="KW-1185">Reference proteome</keyword>
<feature type="domain" description="Gelsolin-like" evidence="2">
    <location>
        <begin position="337"/>
        <end position="382"/>
    </location>
</feature>
<feature type="region of interest" description="Disordered" evidence="1">
    <location>
        <begin position="270"/>
        <end position="317"/>
    </location>
</feature>
<organism evidence="3 4">
    <name type="scientific">Apiospora phragmitis</name>
    <dbReference type="NCBI Taxonomy" id="2905665"/>
    <lineage>
        <taxon>Eukaryota</taxon>
        <taxon>Fungi</taxon>
        <taxon>Dikarya</taxon>
        <taxon>Ascomycota</taxon>
        <taxon>Pezizomycotina</taxon>
        <taxon>Sordariomycetes</taxon>
        <taxon>Xylariomycetidae</taxon>
        <taxon>Amphisphaeriales</taxon>
        <taxon>Apiosporaceae</taxon>
        <taxon>Apiospora</taxon>
    </lineage>
</organism>
<feature type="compositionally biased region" description="Low complexity" evidence="1">
    <location>
        <begin position="298"/>
        <end position="310"/>
    </location>
</feature>
<feature type="domain" description="Gelsolin-like" evidence="2">
    <location>
        <begin position="194"/>
        <end position="245"/>
    </location>
</feature>
<evidence type="ECO:0000256" key="1">
    <source>
        <dbReference type="SAM" id="MobiDB-lite"/>
    </source>
</evidence>
<dbReference type="CDD" id="cd11290">
    <property type="entry name" value="gelsolin_S1_like"/>
    <property type="match status" value="1"/>
</dbReference>
<evidence type="ECO:0000313" key="3">
    <source>
        <dbReference type="EMBL" id="KAK8076179.1"/>
    </source>
</evidence>
<sequence length="426" mass="47831">MAPHEGLVHQKEYDWRDSNVELVGSDLDHKVKYASAATEPAWNEGNVGLEPGLRIWRIEDFQVVAWPREKYGQFHEGDSYIVLHSYKVGDKDGEEQLAHDVFFWLGSHTSQDEAGVAAYKTVELDEFLHGVATQHRELQAEPSEEFLALFPRVTILAGGVTSGFNHVDPDAEAPEVPPTLLRVFKHPYATRADSVMVHEVAPTWRSLDEDDVFVLEAQGKIWVWQGARCSPMEKAKAAQVVHDMTTAKHMDVEVVSQTESRHRAIVSMLGGDAEDGSGVPDDDPNVSFHAPRPIFSARQQQKQQQQQNQQRSRRPRRLYRLSDTSGQLQLSLEKDQGPMAKSDLDSNDVFLLDDGAHVWVWQGQGASRAEKAMWIRVAQKYLHAFLRGEQQEEQNEESEQACATSVAKVVEGYESPAFIRALEAGA</sequence>
<dbReference type="InterPro" id="IPR007123">
    <property type="entry name" value="Gelsolin-like_dom"/>
</dbReference>
<dbReference type="RefSeq" id="XP_066719138.1">
    <property type="nucleotide sequence ID" value="XM_066854860.1"/>
</dbReference>
<protein>
    <submittedName>
        <fullName evidence="3">Severin</fullName>
    </submittedName>
</protein>
<dbReference type="PANTHER" id="PTHR11977">
    <property type="entry name" value="VILLIN"/>
    <property type="match status" value="1"/>
</dbReference>
<dbReference type="Pfam" id="PF00626">
    <property type="entry name" value="Gelsolin"/>
    <property type="match status" value="3"/>
</dbReference>
<accession>A0ABR1VY75</accession>
<evidence type="ECO:0000313" key="4">
    <source>
        <dbReference type="Proteomes" id="UP001480595"/>
    </source>
</evidence>
<reference evidence="3 4" key="1">
    <citation type="submission" date="2023-01" db="EMBL/GenBank/DDBJ databases">
        <title>Analysis of 21 Apiospora genomes using comparative genomics revels a genus with tremendous synthesis potential of carbohydrate active enzymes and secondary metabolites.</title>
        <authorList>
            <person name="Sorensen T."/>
        </authorList>
    </citation>
    <scope>NUCLEOTIDE SEQUENCE [LARGE SCALE GENOMIC DNA]</scope>
    <source>
        <strain evidence="3 4">CBS 135458</strain>
    </source>
</reference>
<proteinExistence type="predicted"/>
<gene>
    <name evidence="3" type="ORF">PG994_003451</name>
</gene>
<dbReference type="Gene3D" id="3.40.20.10">
    <property type="entry name" value="Severin"/>
    <property type="match status" value="3"/>
</dbReference>
<dbReference type="SUPFAM" id="SSF55753">
    <property type="entry name" value="Actin depolymerizing proteins"/>
    <property type="match status" value="3"/>
</dbReference>
<dbReference type="Proteomes" id="UP001480595">
    <property type="component" value="Unassembled WGS sequence"/>
</dbReference>
<evidence type="ECO:0000259" key="2">
    <source>
        <dbReference type="Pfam" id="PF00626"/>
    </source>
</evidence>
<feature type="compositionally biased region" description="Acidic residues" evidence="1">
    <location>
        <begin position="272"/>
        <end position="284"/>
    </location>
</feature>
<dbReference type="EMBL" id="JAQQWL010000004">
    <property type="protein sequence ID" value="KAK8076179.1"/>
    <property type="molecule type" value="Genomic_DNA"/>
</dbReference>
<dbReference type="GeneID" id="92087923"/>